<dbReference type="Proteomes" id="UP000756132">
    <property type="component" value="Chromosome 7"/>
</dbReference>
<evidence type="ECO:0000256" key="4">
    <source>
        <dbReference type="ARBA" id="ARBA00022729"/>
    </source>
</evidence>
<organism evidence="10 11">
    <name type="scientific">Passalora fulva</name>
    <name type="common">Tomato leaf mold</name>
    <name type="synonym">Cladosporium fulvum</name>
    <dbReference type="NCBI Taxonomy" id="5499"/>
    <lineage>
        <taxon>Eukaryota</taxon>
        <taxon>Fungi</taxon>
        <taxon>Dikarya</taxon>
        <taxon>Ascomycota</taxon>
        <taxon>Pezizomycotina</taxon>
        <taxon>Dothideomycetes</taxon>
        <taxon>Dothideomycetidae</taxon>
        <taxon>Mycosphaerellales</taxon>
        <taxon>Mycosphaerellaceae</taxon>
        <taxon>Fulvia</taxon>
    </lineage>
</organism>
<reference evidence="10" key="2">
    <citation type="journal article" date="2022" name="Microb. Genom.">
        <title>A chromosome-scale genome assembly of the tomato pathogen Cladosporium fulvum reveals a compartmentalized genome architecture and the presence of a dispensable chromosome.</title>
        <authorList>
            <person name="Zaccaron A.Z."/>
            <person name="Chen L.H."/>
            <person name="Samaras A."/>
            <person name="Stergiopoulos I."/>
        </authorList>
    </citation>
    <scope>NUCLEOTIDE SEQUENCE</scope>
    <source>
        <strain evidence="10">Race5_Kim</strain>
    </source>
</reference>
<evidence type="ECO:0000313" key="10">
    <source>
        <dbReference type="EMBL" id="UJO19847.1"/>
    </source>
</evidence>
<dbReference type="GeneID" id="71989705"/>
<evidence type="ECO:0000256" key="6">
    <source>
        <dbReference type="ARBA" id="ARBA00022837"/>
    </source>
</evidence>
<evidence type="ECO:0000256" key="2">
    <source>
        <dbReference type="ARBA" id="ARBA00022487"/>
    </source>
</evidence>
<comment type="similarity">
    <text evidence="1 8">Belongs to the tannase family.</text>
</comment>
<evidence type="ECO:0000313" key="11">
    <source>
        <dbReference type="Proteomes" id="UP000756132"/>
    </source>
</evidence>
<evidence type="ECO:0000256" key="3">
    <source>
        <dbReference type="ARBA" id="ARBA00022723"/>
    </source>
</evidence>
<dbReference type="EMBL" id="CP090169">
    <property type="protein sequence ID" value="UJO19847.1"/>
    <property type="molecule type" value="Genomic_DNA"/>
</dbReference>
<accession>A0A9Q8PCG3</accession>
<keyword evidence="11" id="KW-1185">Reference proteome</keyword>
<dbReference type="AlphaFoldDB" id="A0A9Q8PCG3"/>
<proteinExistence type="inferred from homology"/>
<dbReference type="RefSeq" id="XP_047764213.1">
    <property type="nucleotide sequence ID" value="XM_047908975.1"/>
</dbReference>
<reference evidence="10" key="1">
    <citation type="submission" date="2021-12" db="EMBL/GenBank/DDBJ databases">
        <authorList>
            <person name="Zaccaron A."/>
            <person name="Stergiopoulos I."/>
        </authorList>
    </citation>
    <scope>NUCLEOTIDE SEQUENCE</scope>
    <source>
        <strain evidence="10">Race5_Kim</strain>
    </source>
</reference>
<dbReference type="PANTHER" id="PTHR33938">
    <property type="entry name" value="FERULOYL ESTERASE B-RELATED"/>
    <property type="match status" value="1"/>
</dbReference>
<dbReference type="PANTHER" id="PTHR33938:SF8">
    <property type="entry name" value="CARBOXYLIC ESTER HYDROLASE"/>
    <property type="match status" value="1"/>
</dbReference>
<evidence type="ECO:0000256" key="7">
    <source>
        <dbReference type="ARBA" id="ARBA00023157"/>
    </source>
</evidence>
<sequence length="540" mass="58725">MKHKLTLTAIVCSALTLAAAKQTPCSANNIKTPEYFGLEVLNIQAQEVKDYNEWGIMAPMFQIASEPKPVTFCNVTVTYTHPGTNDNVNVCIALPTSDWNERFIALGGGGLSGGFSEAHIAGLAAGYATALTDSGHSMDPVNASSWALKSPGNIDWQLLQDNGYLTLDDMTAISKQVVSSFYGKPAKYSYWNGCSNGGRQGLVQAQRYPKNYDGILAAAPAIDWASFTVGMHWAHVQMIKHDYVPAACELAAVHELVIEACDELDGVKDGVISAPGLCHFDAKDAVGRKCCSSKSTITKKTADIVNAVWAGAEQDGQARRPGQGRDMPFGPEQQEAIGTGGLAQTWCEDGKCRQIPFMISAQWLQYFIAKDPDYNPLKMSEDEFFNFLRRSSQEYGSVMNADWTDLSEFKAAGGKMITWHGLADELLLPNTTAQYYDQVLEQDPSARDYYRYFEAPGVGHCFGGPGYYPGNVWDSLVDWVEKGKAPEELEGASPAGASRPICQYPKVARYVGGDAKDASSFECAEDFGTKKADANGKDEL</sequence>
<dbReference type="GO" id="GO:0046872">
    <property type="term" value="F:metal ion binding"/>
    <property type="evidence" value="ECO:0007669"/>
    <property type="project" value="UniProtKB-KW"/>
</dbReference>
<dbReference type="Pfam" id="PF07519">
    <property type="entry name" value="Tannase"/>
    <property type="match status" value="1"/>
</dbReference>
<name>A0A9Q8PCG3_PASFU</name>
<keyword evidence="5 8" id="KW-0378">Hydrolase</keyword>
<keyword evidence="4 8" id="KW-0732">Signal</keyword>
<keyword evidence="6" id="KW-0106">Calcium</keyword>
<keyword evidence="3" id="KW-0479">Metal-binding</keyword>
<evidence type="ECO:0000256" key="5">
    <source>
        <dbReference type="ARBA" id="ARBA00022801"/>
    </source>
</evidence>
<gene>
    <name evidence="10" type="ORF">CLAFUR5_09827</name>
</gene>
<evidence type="ECO:0000256" key="1">
    <source>
        <dbReference type="ARBA" id="ARBA00006249"/>
    </source>
</evidence>
<evidence type="ECO:0000256" key="9">
    <source>
        <dbReference type="SAM" id="MobiDB-lite"/>
    </source>
</evidence>
<protein>
    <recommendedName>
        <fullName evidence="8">Carboxylic ester hydrolase</fullName>
        <ecNumber evidence="8">3.1.1.-</ecNumber>
    </recommendedName>
</protein>
<feature type="region of interest" description="Disordered" evidence="9">
    <location>
        <begin position="313"/>
        <end position="334"/>
    </location>
</feature>
<keyword evidence="2" id="KW-0719">Serine esterase</keyword>
<dbReference type="InterPro" id="IPR011118">
    <property type="entry name" value="Tannase/feruloyl_esterase"/>
</dbReference>
<dbReference type="EC" id="3.1.1.-" evidence="8"/>
<evidence type="ECO:0000256" key="8">
    <source>
        <dbReference type="RuleBase" id="RU361238"/>
    </source>
</evidence>
<keyword evidence="7" id="KW-1015">Disulfide bond</keyword>
<dbReference type="SUPFAM" id="SSF53474">
    <property type="entry name" value="alpha/beta-Hydrolases"/>
    <property type="match status" value="1"/>
</dbReference>
<dbReference type="KEGG" id="ffu:CLAFUR5_09827"/>
<dbReference type="InterPro" id="IPR029058">
    <property type="entry name" value="AB_hydrolase_fold"/>
</dbReference>
<dbReference type="OrthoDB" id="3039123at2759"/>
<feature type="chain" id="PRO_5040540959" description="Carboxylic ester hydrolase" evidence="8">
    <location>
        <begin position="21"/>
        <end position="540"/>
    </location>
</feature>
<dbReference type="GO" id="GO:0030600">
    <property type="term" value="F:feruloyl esterase activity"/>
    <property type="evidence" value="ECO:0007669"/>
    <property type="project" value="UniProtKB-ARBA"/>
</dbReference>
<feature type="signal peptide" evidence="8">
    <location>
        <begin position="1"/>
        <end position="20"/>
    </location>
</feature>